<evidence type="ECO:0000256" key="5">
    <source>
        <dbReference type="ARBA" id="ARBA00023002"/>
    </source>
</evidence>
<dbReference type="InterPro" id="IPR036291">
    <property type="entry name" value="NAD(P)-bd_dom_sf"/>
</dbReference>
<dbReference type="GO" id="GO:0004757">
    <property type="term" value="F:sepiapterin reductase (NADP+) activity"/>
    <property type="evidence" value="ECO:0007669"/>
    <property type="project" value="TreeGrafter"/>
</dbReference>
<dbReference type="EMBL" id="RBAH01000044">
    <property type="protein sequence ID" value="RKN64182.1"/>
    <property type="molecule type" value="Genomic_DNA"/>
</dbReference>
<keyword evidence="3" id="KW-0963">Cytoplasm</keyword>
<dbReference type="PANTHER" id="PTHR44085">
    <property type="entry name" value="SEPIAPTERIN REDUCTASE"/>
    <property type="match status" value="1"/>
</dbReference>
<dbReference type="InterPro" id="IPR002347">
    <property type="entry name" value="SDR_fam"/>
</dbReference>
<keyword evidence="4" id="KW-0521">NADP</keyword>
<evidence type="ECO:0000256" key="3">
    <source>
        <dbReference type="ARBA" id="ARBA00022490"/>
    </source>
</evidence>
<evidence type="ECO:0000313" key="6">
    <source>
        <dbReference type="EMBL" id="RKN64182.1"/>
    </source>
</evidence>
<reference evidence="6 7" key="1">
    <citation type="journal article" date="2007" name="Int. J. Syst. Evol. Microbiol.">
        <title>Paenibacillus ginsengarvi sp. nov., isolated from soil from ginseng cultivation.</title>
        <authorList>
            <person name="Yoon M.H."/>
            <person name="Ten L.N."/>
            <person name="Im W.T."/>
        </authorList>
    </citation>
    <scope>NUCLEOTIDE SEQUENCE [LARGE SCALE GENOMIC DNA]</scope>
    <source>
        <strain evidence="6 7">KCTC 13059</strain>
    </source>
</reference>
<dbReference type="Pfam" id="PF00106">
    <property type="entry name" value="adh_short"/>
    <property type="match status" value="1"/>
</dbReference>
<protein>
    <submittedName>
        <fullName evidence="6">SDR family NAD(P)-dependent oxidoreductase</fullName>
    </submittedName>
</protein>
<dbReference type="PRINTS" id="PR00081">
    <property type="entry name" value="GDHRDH"/>
</dbReference>
<evidence type="ECO:0000313" key="7">
    <source>
        <dbReference type="Proteomes" id="UP000282311"/>
    </source>
</evidence>
<evidence type="ECO:0000256" key="4">
    <source>
        <dbReference type="ARBA" id="ARBA00022857"/>
    </source>
</evidence>
<dbReference type="InterPro" id="IPR020904">
    <property type="entry name" value="Sc_DH/Rdtase_CS"/>
</dbReference>
<dbReference type="AlphaFoldDB" id="A0A3B0AUH2"/>
<sequence>MHYTIITGTSRGIGESMARLLLEQGQCVLGIARTFHPSLDEEYPKHYHGFEADLTDSEKLEPLMERIFGHISIAEAGSIHLVNNAAALLPLREISLCEPQEIANHVKVNLIAPMIMTSLFARLTKPYKGDKRILNISSASANILLPDMSCYSTTKAGLDVFSKCAGLEQQKQEDPVRIASVWPGMIETRMQEELRNQQKEGFSSADIFLQARDKGMLMNPMDTAKKLVELLQGDSFPQGQVVENLDPL</sequence>
<keyword evidence="5" id="KW-0560">Oxidoreductase</keyword>
<accession>A0A3B0AUH2</accession>
<keyword evidence="7" id="KW-1185">Reference proteome</keyword>
<comment type="similarity">
    <text evidence="2">Belongs to the short-chain dehydrogenases/reductases (SDR) family.</text>
</comment>
<gene>
    <name evidence="6" type="ORF">D7M11_34175</name>
</gene>
<comment type="subcellular location">
    <subcellularLocation>
        <location evidence="1">Cytoplasm</location>
    </subcellularLocation>
</comment>
<dbReference type="RefSeq" id="WP_120751757.1">
    <property type="nucleotide sequence ID" value="NZ_RBAH01000044.1"/>
</dbReference>
<evidence type="ECO:0000256" key="2">
    <source>
        <dbReference type="ARBA" id="ARBA00006484"/>
    </source>
</evidence>
<comment type="caution">
    <text evidence="6">The sequence shown here is derived from an EMBL/GenBank/DDBJ whole genome shotgun (WGS) entry which is preliminary data.</text>
</comment>
<dbReference type="PROSITE" id="PS00061">
    <property type="entry name" value="ADH_SHORT"/>
    <property type="match status" value="1"/>
</dbReference>
<proteinExistence type="inferred from homology"/>
<dbReference type="Gene3D" id="3.40.50.720">
    <property type="entry name" value="NAD(P)-binding Rossmann-like Domain"/>
    <property type="match status" value="1"/>
</dbReference>
<dbReference type="SUPFAM" id="SSF51735">
    <property type="entry name" value="NAD(P)-binding Rossmann-fold domains"/>
    <property type="match status" value="1"/>
</dbReference>
<evidence type="ECO:0000256" key="1">
    <source>
        <dbReference type="ARBA" id="ARBA00004496"/>
    </source>
</evidence>
<dbReference type="GO" id="GO:0006729">
    <property type="term" value="P:tetrahydrobiopterin biosynthetic process"/>
    <property type="evidence" value="ECO:0007669"/>
    <property type="project" value="TreeGrafter"/>
</dbReference>
<dbReference type="Proteomes" id="UP000282311">
    <property type="component" value="Unassembled WGS sequence"/>
</dbReference>
<organism evidence="6 7">
    <name type="scientific">Paenibacillus ginsengarvi</name>
    <dbReference type="NCBI Taxonomy" id="400777"/>
    <lineage>
        <taxon>Bacteria</taxon>
        <taxon>Bacillati</taxon>
        <taxon>Bacillota</taxon>
        <taxon>Bacilli</taxon>
        <taxon>Bacillales</taxon>
        <taxon>Paenibacillaceae</taxon>
        <taxon>Paenibacillus</taxon>
    </lineage>
</organism>
<name>A0A3B0AUH2_9BACL</name>
<dbReference type="PANTHER" id="PTHR44085:SF2">
    <property type="entry name" value="SEPIAPTERIN REDUCTASE"/>
    <property type="match status" value="1"/>
</dbReference>
<dbReference type="InterPro" id="IPR051721">
    <property type="entry name" value="Biopterin_syn/organic_redct"/>
</dbReference>
<dbReference type="GO" id="GO:0005737">
    <property type="term" value="C:cytoplasm"/>
    <property type="evidence" value="ECO:0007669"/>
    <property type="project" value="UniProtKB-SubCell"/>
</dbReference>